<dbReference type="InterPro" id="IPR043502">
    <property type="entry name" value="DNA/RNA_pol_sf"/>
</dbReference>
<name>A0A438CT14_VITVI</name>
<gene>
    <name evidence="2" type="primary">YTX2_372</name>
    <name evidence="2" type="ORF">CK203_109996</name>
</gene>
<protein>
    <submittedName>
        <fullName evidence="2">Transposon TX1 uncharacterized 149 kDa protein</fullName>
    </submittedName>
</protein>
<dbReference type="PANTHER" id="PTHR46890">
    <property type="entry name" value="NON-LTR RETROLELEMENT REVERSE TRANSCRIPTASE-LIKE PROTEIN-RELATED"/>
    <property type="match status" value="1"/>
</dbReference>
<dbReference type="PROSITE" id="PS50878">
    <property type="entry name" value="RT_POL"/>
    <property type="match status" value="1"/>
</dbReference>
<evidence type="ECO:0000313" key="2">
    <source>
        <dbReference type="EMBL" id="RVW26345.1"/>
    </source>
</evidence>
<dbReference type="CDD" id="cd01650">
    <property type="entry name" value="RT_nLTR_like"/>
    <property type="match status" value="1"/>
</dbReference>
<comment type="caution">
    <text evidence="2">The sequence shown here is derived from an EMBL/GenBank/DDBJ whole genome shotgun (WGS) entry which is preliminary data.</text>
</comment>
<dbReference type="InterPro" id="IPR000477">
    <property type="entry name" value="RT_dom"/>
</dbReference>
<dbReference type="InterPro" id="IPR052343">
    <property type="entry name" value="Retrotransposon-Effector_Assoc"/>
</dbReference>
<feature type="domain" description="Reverse transcriptase" evidence="1">
    <location>
        <begin position="334"/>
        <end position="553"/>
    </location>
</feature>
<evidence type="ECO:0000313" key="3">
    <source>
        <dbReference type="Proteomes" id="UP000288805"/>
    </source>
</evidence>
<dbReference type="SUPFAM" id="SSF56672">
    <property type="entry name" value="DNA/RNA polymerases"/>
    <property type="match status" value="1"/>
</dbReference>
<evidence type="ECO:0000259" key="1">
    <source>
        <dbReference type="PROSITE" id="PS50878"/>
    </source>
</evidence>
<organism evidence="2 3">
    <name type="scientific">Vitis vinifera</name>
    <name type="common">Grape</name>
    <dbReference type="NCBI Taxonomy" id="29760"/>
    <lineage>
        <taxon>Eukaryota</taxon>
        <taxon>Viridiplantae</taxon>
        <taxon>Streptophyta</taxon>
        <taxon>Embryophyta</taxon>
        <taxon>Tracheophyta</taxon>
        <taxon>Spermatophyta</taxon>
        <taxon>Magnoliopsida</taxon>
        <taxon>eudicotyledons</taxon>
        <taxon>Gunneridae</taxon>
        <taxon>Pentapetalae</taxon>
        <taxon>rosids</taxon>
        <taxon>Vitales</taxon>
        <taxon>Vitaceae</taxon>
        <taxon>Viteae</taxon>
        <taxon>Vitis</taxon>
    </lineage>
</organism>
<reference evidence="2 3" key="1">
    <citation type="journal article" date="2018" name="PLoS Genet.">
        <title>Population sequencing reveals clonal diversity and ancestral inbreeding in the grapevine cultivar Chardonnay.</title>
        <authorList>
            <person name="Roach M.J."/>
            <person name="Johnson D.L."/>
            <person name="Bohlmann J."/>
            <person name="van Vuuren H.J."/>
            <person name="Jones S.J."/>
            <person name="Pretorius I.S."/>
            <person name="Schmidt S.A."/>
            <person name="Borneman A.R."/>
        </authorList>
    </citation>
    <scope>NUCLEOTIDE SEQUENCE [LARGE SCALE GENOMIC DNA]</scope>
    <source>
        <strain evidence="3">cv. Chardonnay</strain>
        <tissue evidence="2">Leaf</tissue>
    </source>
</reference>
<dbReference type="AlphaFoldDB" id="A0A438CT14"/>
<proteinExistence type="predicted"/>
<dbReference type="Pfam" id="PF00078">
    <property type="entry name" value="RVT_1"/>
    <property type="match status" value="1"/>
</dbReference>
<dbReference type="EMBL" id="QGNW01002015">
    <property type="protein sequence ID" value="RVW26345.1"/>
    <property type="molecule type" value="Genomic_DNA"/>
</dbReference>
<sequence length="726" mass="82462">MRSGVMLMHALAHAWWKRRVTRGSRFCSGQSKGRVGRRAGRGVKWTQDGAKMGRWLSPLKDLSWPFSASSSGQSPECYGPFSGLVWPKKLGQLKIRVIKLWVTKGMRKQLVEEQQTVERSKTDQALVEEALSRTPMMGEYYNFSGAVSEAVQGEIPLRMVTAFGITEGVTTACWDLIEANNGSNKERRVELCSVQSEFRNVEDGFVWIFTGVYGPFTREERECLWEVLGVIRGIWEDPWCLGEEQDVREGVANAFHQLLSESSEWKADIKGLQLDHLSLQEAESLELPFSEEEVRFALMEMNGNKASGPDGFTVAFWQSCWDFVKEKVMEMLKEFYEQSSFIKSLNTTFLVLIPKKGGVEDLRDFRPISLLGGWYKLLAKVLAKRIKKVIGKVVSLDQNAFVMGRQILDASLIANKRCISTTKFSVLVNGVPTGFFSSSKGLRQGDPLSSYIFVMGMEVLSVLIKRVVDGGFLSRCKIWGRGRTEMNISHLLFVDDTVVFCEAKKEHLTYLSWTLFWFEAASSLRINLAKSEILLVGEVEEVEELAVELGESAQETSTLEKTIYFQRWKNHSHKEHDGGNLERKAHLVKWEVVCADKEKGGLGIRKLALLNKALLGRWIWRFAFEKENLWKKVILVKYGQEGLGWRTNEANGTFGVGVWKEILKETNWCWENIEFTVGNGTKIRFWTDHWCGLAALSQSFPQLYALVVHRNATVDEVWDPNFGQGG</sequence>
<dbReference type="PANTHER" id="PTHR46890:SF50">
    <property type="entry name" value="RNA-DIRECTED DNA POLYMERASE, EUKARYOTA, REVERSE TRANSCRIPTASE ZINC-BINDING DOMAIN PROTEIN-RELATED"/>
    <property type="match status" value="1"/>
</dbReference>
<dbReference type="Proteomes" id="UP000288805">
    <property type="component" value="Unassembled WGS sequence"/>
</dbReference>
<accession>A0A438CT14</accession>